<name>A0A8D2IVB9_VARKO</name>
<reference evidence="7" key="2">
    <citation type="submission" date="2025-09" db="UniProtKB">
        <authorList>
            <consortium name="Ensembl"/>
        </authorList>
    </citation>
    <scope>IDENTIFICATION</scope>
</reference>
<feature type="transmembrane region" description="Helical" evidence="6">
    <location>
        <begin position="15"/>
        <end position="32"/>
    </location>
</feature>
<evidence type="ECO:0000256" key="5">
    <source>
        <dbReference type="ARBA" id="ARBA00039509"/>
    </source>
</evidence>
<evidence type="ECO:0000313" key="8">
    <source>
        <dbReference type="Proteomes" id="UP000694545"/>
    </source>
</evidence>
<keyword evidence="6" id="KW-1133">Transmembrane helix</keyword>
<keyword evidence="2" id="KW-0496">Mitochondrion</keyword>
<evidence type="ECO:0000256" key="1">
    <source>
        <dbReference type="ARBA" id="ARBA00004569"/>
    </source>
</evidence>
<proteinExistence type="inferred from homology"/>
<keyword evidence="6" id="KW-0812">Transmembrane</keyword>
<organism evidence="7 8">
    <name type="scientific">Varanus komodoensis</name>
    <name type="common">Komodo dragon</name>
    <dbReference type="NCBI Taxonomy" id="61221"/>
    <lineage>
        <taxon>Eukaryota</taxon>
        <taxon>Metazoa</taxon>
        <taxon>Chordata</taxon>
        <taxon>Craniata</taxon>
        <taxon>Vertebrata</taxon>
        <taxon>Euteleostomi</taxon>
        <taxon>Lepidosauria</taxon>
        <taxon>Squamata</taxon>
        <taxon>Bifurcata</taxon>
        <taxon>Unidentata</taxon>
        <taxon>Episquamata</taxon>
        <taxon>Toxicofera</taxon>
        <taxon>Anguimorpha</taxon>
        <taxon>Paleoanguimorpha</taxon>
        <taxon>Varanoidea</taxon>
        <taxon>Varanidae</taxon>
        <taxon>Varanus</taxon>
    </lineage>
</organism>
<evidence type="ECO:0000256" key="4">
    <source>
        <dbReference type="ARBA" id="ARBA00038205"/>
    </source>
</evidence>
<reference evidence="7" key="1">
    <citation type="submission" date="2025-08" db="UniProtKB">
        <authorList>
            <consortium name="Ensembl"/>
        </authorList>
    </citation>
    <scope>IDENTIFICATION</scope>
</reference>
<comment type="subcellular location">
    <subcellularLocation>
        <location evidence="1">Mitochondrion intermembrane space</location>
    </subcellularLocation>
</comment>
<dbReference type="InterPro" id="IPR051040">
    <property type="entry name" value="COX23"/>
</dbReference>
<keyword evidence="8" id="KW-1185">Reference proteome</keyword>
<evidence type="ECO:0000313" key="7">
    <source>
        <dbReference type="Ensembl" id="ENSVKKP00000000581.1"/>
    </source>
</evidence>
<dbReference type="PROSITE" id="PS51808">
    <property type="entry name" value="CHCH"/>
    <property type="match status" value="1"/>
</dbReference>
<dbReference type="SUPFAM" id="SSF47072">
    <property type="entry name" value="Cysteine alpha-hairpin motif"/>
    <property type="match status" value="1"/>
</dbReference>
<evidence type="ECO:0000256" key="2">
    <source>
        <dbReference type="ARBA" id="ARBA00023128"/>
    </source>
</evidence>
<accession>A0A8D2IVB9</accession>
<sequence>MYILRKAVNSNDDKSCLFVCLLSMKITFFFLASELKKTTNNILMSKKLQRLRDHDTNPCIKETDASRKCMDDSNYNKDACANYFLRYRNCRKFWNGIMMQRRIDGIQPNMPTAEERERIMASMERIPY</sequence>
<dbReference type="GO" id="GO:0005758">
    <property type="term" value="C:mitochondrial intermembrane space"/>
    <property type="evidence" value="ECO:0007669"/>
    <property type="project" value="UniProtKB-SubCell"/>
</dbReference>
<dbReference type="Ensembl" id="ENSVKKT00000000605.1">
    <property type="protein sequence ID" value="ENSVKKP00000000581.1"/>
    <property type="gene ID" value="ENSVKKG00000000520.1"/>
</dbReference>
<dbReference type="GO" id="GO:0033108">
    <property type="term" value="P:mitochondrial respiratory chain complex assembly"/>
    <property type="evidence" value="ECO:0007669"/>
    <property type="project" value="TreeGrafter"/>
</dbReference>
<comment type="similarity">
    <text evidence="4">Belongs to the CHCHD7 family.</text>
</comment>
<dbReference type="PANTHER" id="PTHR46811">
    <property type="entry name" value="COILED-COIL-HELIX-COILED-COIL-HELIX DOMAIN-CONTAINING PROTEIN 7"/>
    <property type="match status" value="1"/>
</dbReference>
<dbReference type="PANTHER" id="PTHR46811:SF1">
    <property type="entry name" value="COILED-COIL-HELIX-COILED-COIL-HELIX DOMAIN-CONTAINING PROTEIN 7"/>
    <property type="match status" value="1"/>
</dbReference>
<keyword evidence="3" id="KW-1015">Disulfide bond</keyword>
<evidence type="ECO:0000256" key="3">
    <source>
        <dbReference type="ARBA" id="ARBA00023157"/>
    </source>
</evidence>
<keyword evidence="6" id="KW-0472">Membrane</keyword>
<dbReference type="AlphaFoldDB" id="A0A8D2IVB9"/>
<dbReference type="Proteomes" id="UP000694545">
    <property type="component" value="Unplaced"/>
</dbReference>
<dbReference type="OMA" id="ERIMASM"/>
<dbReference type="InterPro" id="IPR009069">
    <property type="entry name" value="Cys_alpha_HP_mot_SF"/>
</dbReference>
<evidence type="ECO:0000256" key="6">
    <source>
        <dbReference type="SAM" id="Phobius"/>
    </source>
</evidence>
<protein>
    <recommendedName>
        <fullName evidence="5">Coiled-coil-helix-coiled-coil-helix domain-containing protein 7</fullName>
    </recommendedName>
</protein>